<evidence type="ECO:0000256" key="1">
    <source>
        <dbReference type="SAM" id="MobiDB-lite"/>
    </source>
</evidence>
<sequence length="153" mass="17028">MPDKVKLITDAVTGKLMTKKKADGTPLCKLVVGGKNWWFAEADGETSLAQAWRLCKTIERGETAEIGYTESVKGDRTYENPVSLNVVSPRESPEPEMGQTKAEESTYWEAKGKREDMRSALHAAVQFAEGKDIKGEDVVRVAEVFYKSIREAE</sequence>
<organism evidence="2">
    <name type="scientific">viral metagenome</name>
    <dbReference type="NCBI Taxonomy" id="1070528"/>
    <lineage>
        <taxon>unclassified sequences</taxon>
        <taxon>metagenomes</taxon>
        <taxon>organismal metagenomes</taxon>
    </lineage>
</organism>
<accession>A0A6M3KBX8</accession>
<proteinExistence type="predicted"/>
<protein>
    <submittedName>
        <fullName evidence="2">Uncharacterized protein</fullName>
    </submittedName>
</protein>
<reference evidence="2" key="1">
    <citation type="submission" date="2020-03" db="EMBL/GenBank/DDBJ databases">
        <title>The deep terrestrial virosphere.</title>
        <authorList>
            <person name="Holmfeldt K."/>
            <person name="Nilsson E."/>
            <person name="Simone D."/>
            <person name="Lopez-Fernandez M."/>
            <person name="Wu X."/>
            <person name="de Brujin I."/>
            <person name="Lundin D."/>
            <person name="Andersson A."/>
            <person name="Bertilsson S."/>
            <person name="Dopson M."/>
        </authorList>
    </citation>
    <scope>NUCLEOTIDE SEQUENCE</scope>
    <source>
        <strain evidence="2">MM415A00943</strain>
        <strain evidence="3">MM415B02148</strain>
    </source>
</reference>
<dbReference type="EMBL" id="MT142610">
    <property type="protein sequence ID" value="QJA86024.1"/>
    <property type="molecule type" value="Genomic_DNA"/>
</dbReference>
<feature type="region of interest" description="Disordered" evidence="1">
    <location>
        <begin position="85"/>
        <end position="105"/>
    </location>
</feature>
<dbReference type="AlphaFoldDB" id="A0A6M3KBX8"/>
<evidence type="ECO:0000313" key="2">
    <source>
        <dbReference type="EMBL" id="QJA79135.1"/>
    </source>
</evidence>
<dbReference type="EMBL" id="MT142367">
    <property type="protein sequence ID" value="QJA79135.1"/>
    <property type="molecule type" value="Genomic_DNA"/>
</dbReference>
<evidence type="ECO:0000313" key="3">
    <source>
        <dbReference type="EMBL" id="QJA86024.1"/>
    </source>
</evidence>
<gene>
    <name evidence="2" type="ORF">MM415A00943_0038</name>
    <name evidence="3" type="ORF">MM415B02148_0010</name>
</gene>
<name>A0A6M3KBX8_9ZZZZ</name>